<feature type="compositionally biased region" description="Basic and acidic residues" evidence="1">
    <location>
        <begin position="120"/>
        <end position="131"/>
    </location>
</feature>
<dbReference type="EMBL" id="AP005506">
    <property type="protein sequence ID" value="BAC66769.1"/>
    <property type="molecule type" value="Genomic_DNA"/>
</dbReference>
<evidence type="ECO:0000313" key="4">
    <source>
        <dbReference type="Proteomes" id="UP000000763"/>
    </source>
</evidence>
<proteinExistence type="predicted"/>
<organism evidence="2 4">
    <name type="scientific">Oryza sativa subsp. japonica</name>
    <name type="common">Rice</name>
    <dbReference type="NCBI Taxonomy" id="39947"/>
    <lineage>
        <taxon>Eukaryota</taxon>
        <taxon>Viridiplantae</taxon>
        <taxon>Streptophyta</taxon>
        <taxon>Embryophyta</taxon>
        <taxon>Tracheophyta</taxon>
        <taxon>Spermatophyta</taxon>
        <taxon>Magnoliopsida</taxon>
        <taxon>Liliopsida</taxon>
        <taxon>Poales</taxon>
        <taxon>Poaceae</taxon>
        <taxon>BOP clade</taxon>
        <taxon>Oryzoideae</taxon>
        <taxon>Oryzeae</taxon>
        <taxon>Oryzinae</taxon>
        <taxon>Oryza</taxon>
        <taxon>Oryza sativa</taxon>
    </lineage>
</organism>
<feature type="region of interest" description="Disordered" evidence="1">
    <location>
        <begin position="94"/>
        <end position="141"/>
    </location>
</feature>
<dbReference type="Proteomes" id="UP000000763">
    <property type="component" value="Chromosome 8"/>
</dbReference>
<feature type="region of interest" description="Disordered" evidence="1">
    <location>
        <begin position="240"/>
        <end position="293"/>
    </location>
</feature>
<dbReference type="EMBL" id="AP005526">
    <property type="protein sequence ID" value="BAD33527.1"/>
    <property type="molecule type" value="Genomic_DNA"/>
</dbReference>
<feature type="compositionally biased region" description="Low complexity" evidence="1">
    <location>
        <begin position="276"/>
        <end position="288"/>
    </location>
</feature>
<reference evidence="4" key="3">
    <citation type="journal article" date="2005" name="Nature">
        <title>The map-based sequence of the rice genome.</title>
        <authorList>
            <consortium name="International rice genome sequencing project (IRGSP)"/>
            <person name="Matsumoto T."/>
            <person name="Wu J."/>
            <person name="Kanamori H."/>
            <person name="Katayose Y."/>
            <person name="Fujisawa M."/>
            <person name="Namiki N."/>
            <person name="Mizuno H."/>
            <person name="Yamamoto K."/>
            <person name="Antonio B.A."/>
            <person name="Baba T."/>
            <person name="Sakata K."/>
            <person name="Nagamura Y."/>
            <person name="Aoki H."/>
            <person name="Arikawa K."/>
            <person name="Arita K."/>
            <person name="Bito T."/>
            <person name="Chiden Y."/>
            <person name="Fujitsuka N."/>
            <person name="Fukunaka R."/>
            <person name="Hamada M."/>
            <person name="Harada C."/>
            <person name="Hayashi A."/>
            <person name="Hijishita S."/>
            <person name="Honda M."/>
            <person name="Hosokawa S."/>
            <person name="Ichikawa Y."/>
            <person name="Idonuma A."/>
            <person name="Iijima M."/>
            <person name="Ikeda M."/>
            <person name="Ikeno M."/>
            <person name="Ito K."/>
            <person name="Ito S."/>
            <person name="Ito T."/>
            <person name="Ito Y."/>
            <person name="Ito Y."/>
            <person name="Iwabuchi A."/>
            <person name="Kamiya K."/>
            <person name="Karasawa W."/>
            <person name="Kurita K."/>
            <person name="Katagiri S."/>
            <person name="Kikuta A."/>
            <person name="Kobayashi H."/>
            <person name="Kobayashi N."/>
            <person name="Machita K."/>
            <person name="Maehara T."/>
            <person name="Masukawa M."/>
            <person name="Mizubayashi T."/>
            <person name="Mukai Y."/>
            <person name="Nagasaki H."/>
            <person name="Nagata Y."/>
            <person name="Naito S."/>
            <person name="Nakashima M."/>
            <person name="Nakama Y."/>
            <person name="Nakamichi Y."/>
            <person name="Nakamura M."/>
            <person name="Meguro A."/>
            <person name="Negishi M."/>
            <person name="Ohta I."/>
            <person name="Ohta T."/>
            <person name="Okamoto M."/>
            <person name="Ono N."/>
            <person name="Saji S."/>
            <person name="Sakaguchi M."/>
            <person name="Sakai K."/>
            <person name="Shibata M."/>
            <person name="Shimokawa T."/>
            <person name="Song J."/>
            <person name="Takazaki Y."/>
            <person name="Terasawa K."/>
            <person name="Tsugane M."/>
            <person name="Tsuji K."/>
            <person name="Ueda S."/>
            <person name="Waki K."/>
            <person name="Yamagata H."/>
            <person name="Yamamoto M."/>
            <person name="Yamamoto S."/>
            <person name="Yamane H."/>
            <person name="Yoshiki S."/>
            <person name="Yoshihara R."/>
            <person name="Yukawa K."/>
            <person name="Zhong H."/>
            <person name="Yano M."/>
            <person name="Yuan Q."/>
            <person name="Ouyang S."/>
            <person name="Liu J."/>
            <person name="Jones K.M."/>
            <person name="Gansberger K."/>
            <person name="Moffat K."/>
            <person name="Hill J."/>
            <person name="Bera J."/>
            <person name="Fadrosh D."/>
            <person name="Jin S."/>
            <person name="Johri S."/>
            <person name="Kim M."/>
            <person name="Overton L."/>
            <person name="Reardon M."/>
            <person name="Tsitrin T."/>
            <person name="Vuong H."/>
            <person name="Weaver B."/>
            <person name="Ciecko A."/>
            <person name="Tallon L."/>
            <person name="Jackson J."/>
            <person name="Pai G."/>
            <person name="Aken S.V."/>
            <person name="Utterback T."/>
            <person name="Reidmuller S."/>
            <person name="Feldblyum T."/>
            <person name="Hsiao J."/>
            <person name="Zismann V."/>
            <person name="Iobst S."/>
            <person name="de Vazeille A.R."/>
            <person name="Buell C.R."/>
            <person name="Ying K."/>
            <person name="Li Y."/>
            <person name="Lu T."/>
            <person name="Huang Y."/>
            <person name="Zhao Q."/>
            <person name="Feng Q."/>
            <person name="Zhang L."/>
            <person name="Zhu J."/>
            <person name="Weng Q."/>
            <person name="Mu J."/>
            <person name="Lu Y."/>
            <person name="Fan D."/>
            <person name="Liu Y."/>
            <person name="Guan J."/>
            <person name="Zhang Y."/>
            <person name="Yu S."/>
            <person name="Liu X."/>
            <person name="Zhang Y."/>
            <person name="Hong G."/>
            <person name="Han B."/>
            <person name="Choisne N."/>
            <person name="Demange N."/>
            <person name="Orjeda G."/>
            <person name="Samain S."/>
            <person name="Cattolico L."/>
            <person name="Pelletier E."/>
            <person name="Couloux A."/>
            <person name="Segurens B."/>
            <person name="Wincker P."/>
            <person name="D'Hont A."/>
            <person name="Scarpelli C."/>
            <person name="Weissenbach J."/>
            <person name="Salanoubat M."/>
            <person name="Quetier F."/>
            <person name="Yu Y."/>
            <person name="Kim H.R."/>
            <person name="Rambo T."/>
            <person name="Currie J."/>
            <person name="Collura K."/>
            <person name="Luo M."/>
            <person name="Yang T."/>
            <person name="Ammiraju J.S.S."/>
            <person name="Engler F."/>
            <person name="Soderlund C."/>
            <person name="Wing R.A."/>
            <person name="Palmer L.E."/>
            <person name="de la Bastide M."/>
            <person name="Spiegel L."/>
            <person name="Nascimento L."/>
            <person name="Zutavern T."/>
            <person name="O'Shaughnessy A."/>
            <person name="Dike S."/>
            <person name="Dedhia N."/>
            <person name="Preston R."/>
            <person name="Balija V."/>
            <person name="McCombie W.R."/>
            <person name="Chow T."/>
            <person name="Chen H."/>
            <person name="Chung M."/>
            <person name="Chen C."/>
            <person name="Shaw J."/>
            <person name="Wu H."/>
            <person name="Hsiao K."/>
            <person name="Chao Y."/>
            <person name="Chu M."/>
            <person name="Cheng C."/>
            <person name="Hour A."/>
            <person name="Lee P."/>
            <person name="Lin S."/>
            <person name="Lin Y."/>
            <person name="Liou J."/>
            <person name="Liu S."/>
            <person name="Hsing Y."/>
            <person name="Raghuvanshi S."/>
            <person name="Mohanty A."/>
            <person name="Bharti A.K."/>
            <person name="Gaur A."/>
            <person name="Gupta V."/>
            <person name="Kumar D."/>
            <person name="Ravi V."/>
            <person name="Vij S."/>
            <person name="Kapur A."/>
            <person name="Khurana P."/>
            <person name="Khurana P."/>
            <person name="Khurana J.P."/>
            <person name="Tyagi A.K."/>
            <person name="Gaikwad K."/>
            <person name="Singh A."/>
            <person name="Dalal V."/>
            <person name="Srivastava S."/>
            <person name="Dixit A."/>
            <person name="Pal A.K."/>
            <person name="Ghazi I.A."/>
            <person name="Yadav M."/>
            <person name="Pandit A."/>
            <person name="Bhargava A."/>
            <person name="Sureshbabu K."/>
            <person name="Batra K."/>
            <person name="Sharma T.R."/>
            <person name="Mohapatra T."/>
            <person name="Singh N.K."/>
            <person name="Messing J."/>
            <person name="Nelson A.B."/>
            <person name="Fuks G."/>
            <person name="Kavchok S."/>
            <person name="Keizer G."/>
            <person name="Linton E."/>
            <person name="Llaca V."/>
            <person name="Song R."/>
            <person name="Tanyolac B."/>
            <person name="Young S."/>
            <person name="Ho-Il K."/>
            <person name="Hahn J.H."/>
            <person name="Sangsakoo G."/>
            <person name="Vanavichit A."/>
            <person name="de Mattos Luiz.A.T."/>
            <person name="Zimmer P.D."/>
            <person name="Malone G."/>
            <person name="Dellagostin O."/>
            <person name="de Oliveira A.C."/>
            <person name="Bevan M."/>
            <person name="Bancroft I."/>
            <person name="Minx P."/>
            <person name="Cordum H."/>
            <person name="Wilson R."/>
            <person name="Cheng Z."/>
            <person name="Jin W."/>
            <person name="Jiang J."/>
            <person name="Leong S.A."/>
            <person name="Iwama H."/>
            <person name="Gojobori T."/>
            <person name="Itoh T."/>
            <person name="Niimura Y."/>
            <person name="Fujii Y."/>
            <person name="Habara T."/>
            <person name="Sakai H."/>
            <person name="Sato Y."/>
            <person name="Wilson G."/>
            <person name="Kumar K."/>
            <person name="McCouch S."/>
            <person name="Juretic N."/>
            <person name="Hoen D."/>
            <person name="Wright S."/>
            <person name="Bruskiewich R."/>
            <person name="Bureau T."/>
            <person name="Miyao A."/>
            <person name="Hirochika H."/>
            <person name="Nishikawa T."/>
            <person name="Kadowaki K."/>
            <person name="Sugiura M."/>
            <person name="Burr B."/>
            <person name="Sasaki T."/>
        </authorList>
    </citation>
    <scope>NUCLEOTIDE SEQUENCE [LARGE SCALE GENOMIC DNA]</scope>
    <source>
        <strain evidence="4">cv. Nipponbare</strain>
    </source>
</reference>
<sequence>MVEFTTDERHQNPPRIMRDRVGNYGGIGEDGAFKISRNALKHDLTLGRFSGRYNHHQNQRNQTMLGWIPHSTQFSITEGDNFEAEKYTFQEVRPCKEEHSHGQRRRIDEAAHLPAAPEKIPTEPKQHPTEKHSRRKRRRRGRGLATHYNCCSVVAAAATTIGCGEAGVWDERGRSAHTAASCVVEFHEVGPWTNFPRVMRGNGPVTPPYQAYPNELLSNSGIYGKSTPKVPQLVIEIQNHPQTTKPDIPRPLTNQNRSQKAKRREASRRGGREEGSSAATVAGGATEAGARRRKLQLGNTAMREKGSTAAASIHSDSFPSPPFPFPPNPTPLLPLLRRRGGGDDTGGRRRRRSLGSPKVVNLAMVLVLSAADLRAISVSARIYSPGSGLPLQGREIAGLEPRLEANRVAGRIKVWCLGLEEHNCVEDKAHDAKKSSAGLFSPRRNGHRTFPLQVESNICGEEYEVTVGHTLRLINIW</sequence>
<protein>
    <submittedName>
        <fullName evidence="2">Uncharacterized protein</fullName>
    </submittedName>
</protein>
<evidence type="ECO:0000313" key="2">
    <source>
        <dbReference type="EMBL" id="BAC66769.1"/>
    </source>
</evidence>
<reference evidence="4" key="4">
    <citation type="journal article" date="2008" name="Nucleic Acids Res.">
        <title>The rice annotation project database (RAP-DB): 2008 update.</title>
        <authorList>
            <consortium name="The rice annotation project (RAP)"/>
        </authorList>
    </citation>
    <scope>GENOME REANNOTATION</scope>
    <source>
        <strain evidence="4">cv. Nipponbare</strain>
    </source>
</reference>
<name>Q84UL2_ORYSJ</name>
<feature type="compositionally biased region" description="Basic residues" evidence="1">
    <location>
        <begin position="132"/>
        <end position="141"/>
    </location>
</feature>
<evidence type="ECO:0000256" key="1">
    <source>
        <dbReference type="SAM" id="MobiDB-lite"/>
    </source>
</evidence>
<dbReference type="AlphaFoldDB" id="Q84UL2"/>
<accession>Q84UL2</accession>
<evidence type="ECO:0000313" key="3">
    <source>
        <dbReference type="EMBL" id="BAD33527.1"/>
    </source>
</evidence>
<feature type="region of interest" description="Disordered" evidence="1">
    <location>
        <begin position="326"/>
        <end position="354"/>
    </location>
</feature>
<reference evidence="3" key="1">
    <citation type="submission" date="2002-07" db="EMBL/GenBank/DDBJ databases">
        <title>Oryza sativa nipponbare(GA3) genomic DNA, chromosome 8, PAC clone:P0571B09.</title>
        <authorList>
            <person name="Sasaki T."/>
            <person name="Matsumoto T."/>
            <person name="Katayose Y."/>
        </authorList>
    </citation>
    <scope>NUCLEOTIDE SEQUENCE</scope>
</reference>
<reference evidence="2" key="2">
    <citation type="submission" date="2002-07" db="EMBL/GenBank/DDBJ databases">
        <title>Oryza sativa nipponbare(GA3) genomic DNA, chromosome 8, PAC clone:P0665F09.</title>
        <authorList>
            <person name="Sasaki T."/>
            <person name="Matsumoto T."/>
            <person name="Katayose Y."/>
        </authorList>
    </citation>
    <scope>NUCLEOTIDE SEQUENCE</scope>
</reference>
<feature type="compositionally biased region" description="Basic and acidic residues" evidence="1">
    <location>
        <begin position="94"/>
        <end position="111"/>
    </location>
</feature>
<gene>
    <name evidence="2" type="primary">P0665F09.121</name>
    <name evidence="3" type="synonym">P0571B09.107</name>
</gene>